<sequence>MTTTALPIPQAIAGVTPAETRETTVMTVWPSVARFGLGRMLGSLYDIRMPDIYFFRLGRLIALAAIPVSLVLFFMRVAPGIGTRYLLTNRRLIVQKGWKMAEDKAIDLDRFDTIDVEVLPGQSWYDAGDLVFRKGNVETFRLDAVSRPEAFRSTVMKAHMAYVGVKQARDRQGR</sequence>
<feature type="transmembrane region" description="Helical" evidence="1">
    <location>
        <begin position="53"/>
        <end position="75"/>
    </location>
</feature>
<evidence type="ECO:0000313" key="3">
    <source>
        <dbReference type="Proteomes" id="UP000315017"/>
    </source>
</evidence>
<keyword evidence="1" id="KW-0812">Transmembrane</keyword>
<evidence type="ECO:0000256" key="1">
    <source>
        <dbReference type="SAM" id="Phobius"/>
    </source>
</evidence>
<dbReference type="KEGG" id="aagg:ETAA8_32790"/>
<protein>
    <recommendedName>
        <fullName evidence="4">PH domain-containing protein</fullName>
    </recommendedName>
</protein>
<organism evidence="2 3">
    <name type="scientific">Anatilimnocola aggregata</name>
    <dbReference type="NCBI Taxonomy" id="2528021"/>
    <lineage>
        <taxon>Bacteria</taxon>
        <taxon>Pseudomonadati</taxon>
        <taxon>Planctomycetota</taxon>
        <taxon>Planctomycetia</taxon>
        <taxon>Pirellulales</taxon>
        <taxon>Pirellulaceae</taxon>
        <taxon>Anatilimnocola</taxon>
    </lineage>
</organism>
<keyword evidence="1" id="KW-1133">Transmembrane helix</keyword>
<reference evidence="2 3" key="1">
    <citation type="submission" date="2019-02" db="EMBL/GenBank/DDBJ databases">
        <title>Deep-cultivation of Planctomycetes and their phenomic and genomic characterization uncovers novel biology.</title>
        <authorList>
            <person name="Wiegand S."/>
            <person name="Jogler M."/>
            <person name="Boedeker C."/>
            <person name="Pinto D."/>
            <person name="Vollmers J."/>
            <person name="Rivas-Marin E."/>
            <person name="Kohn T."/>
            <person name="Peeters S.H."/>
            <person name="Heuer A."/>
            <person name="Rast P."/>
            <person name="Oberbeckmann S."/>
            <person name="Bunk B."/>
            <person name="Jeske O."/>
            <person name="Meyerdierks A."/>
            <person name="Storesund J.E."/>
            <person name="Kallscheuer N."/>
            <person name="Luecker S."/>
            <person name="Lage O.M."/>
            <person name="Pohl T."/>
            <person name="Merkel B.J."/>
            <person name="Hornburger P."/>
            <person name="Mueller R.-W."/>
            <person name="Bruemmer F."/>
            <person name="Labrenz M."/>
            <person name="Spormann A.M."/>
            <person name="Op den Camp H."/>
            <person name="Overmann J."/>
            <person name="Amann R."/>
            <person name="Jetten M.S.M."/>
            <person name="Mascher T."/>
            <person name="Medema M.H."/>
            <person name="Devos D.P."/>
            <person name="Kaster A.-K."/>
            <person name="Ovreas L."/>
            <person name="Rohde M."/>
            <person name="Galperin M.Y."/>
            <person name="Jogler C."/>
        </authorList>
    </citation>
    <scope>NUCLEOTIDE SEQUENCE [LARGE SCALE GENOMIC DNA]</scope>
    <source>
        <strain evidence="2 3">ETA_A8</strain>
    </source>
</reference>
<dbReference type="RefSeq" id="WP_145090029.1">
    <property type="nucleotide sequence ID" value="NZ_CP036274.1"/>
</dbReference>
<evidence type="ECO:0000313" key="2">
    <source>
        <dbReference type="EMBL" id="QDU28179.1"/>
    </source>
</evidence>
<proteinExistence type="predicted"/>
<dbReference type="AlphaFoldDB" id="A0A517YDC0"/>
<evidence type="ECO:0008006" key="4">
    <source>
        <dbReference type="Google" id="ProtNLM"/>
    </source>
</evidence>
<gene>
    <name evidence="2" type="ORF">ETAA8_32790</name>
</gene>
<accession>A0A517YDC0</accession>
<dbReference type="OrthoDB" id="268353at2"/>
<name>A0A517YDC0_9BACT</name>
<keyword evidence="3" id="KW-1185">Reference proteome</keyword>
<keyword evidence="1" id="KW-0472">Membrane</keyword>
<dbReference type="EMBL" id="CP036274">
    <property type="protein sequence ID" value="QDU28179.1"/>
    <property type="molecule type" value="Genomic_DNA"/>
</dbReference>
<dbReference type="Proteomes" id="UP000315017">
    <property type="component" value="Chromosome"/>
</dbReference>